<feature type="domain" description="Matrin-type" evidence="8">
    <location>
        <begin position="11"/>
        <end position="42"/>
    </location>
</feature>
<dbReference type="AlphaFoldDB" id="U5EYC2"/>
<dbReference type="SUPFAM" id="SSF51045">
    <property type="entry name" value="WW domain"/>
    <property type="match status" value="1"/>
</dbReference>
<dbReference type="InterPro" id="IPR001202">
    <property type="entry name" value="WW_dom"/>
</dbReference>
<name>U5EYC2_9DIPT</name>
<dbReference type="PROSITE" id="PS50171">
    <property type="entry name" value="ZF_MATRIN"/>
    <property type="match status" value="1"/>
</dbReference>
<evidence type="ECO:0000259" key="7">
    <source>
        <dbReference type="PROSITE" id="PS50020"/>
    </source>
</evidence>
<feature type="domain" description="WW" evidence="7">
    <location>
        <begin position="146"/>
        <end position="173"/>
    </location>
</feature>
<dbReference type="GO" id="GO:0008270">
    <property type="term" value="F:zinc ion binding"/>
    <property type="evidence" value="ECO:0007669"/>
    <property type="project" value="UniProtKB-KW"/>
</dbReference>
<keyword evidence="4" id="KW-0862">Zinc</keyword>
<dbReference type="InterPro" id="IPR036020">
    <property type="entry name" value="WW_dom_sf"/>
</dbReference>
<dbReference type="EMBL" id="GANO01000388">
    <property type="protein sequence ID" value="JAB59483.1"/>
    <property type="molecule type" value="mRNA"/>
</dbReference>
<protein>
    <submittedName>
        <fullName evidence="9">Putative precatalytic spliceosome</fullName>
    </submittedName>
</protein>
<dbReference type="InterPro" id="IPR040023">
    <property type="entry name" value="WBP4"/>
</dbReference>
<dbReference type="Gene3D" id="3.30.160.60">
    <property type="entry name" value="Classic Zinc Finger"/>
    <property type="match status" value="1"/>
</dbReference>
<dbReference type="PROSITE" id="PS50020">
    <property type="entry name" value="WW_DOMAIN_2"/>
    <property type="match status" value="1"/>
</dbReference>
<dbReference type="Pfam" id="PF06220">
    <property type="entry name" value="zf-U1"/>
    <property type="match status" value="1"/>
</dbReference>
<dbReference type="InterPro" id="IPR036236">
    <property type="entry name" value="Znf_C2H2_sf"/>
</dbReference>
<evidence type="ECO:0000259" key="8">
    <source>
        <dbReference type="PROSITE" id="PS50171"/>
    </source>
</evidence>
<keyword evidence="2" id="KW-0479">Metal-binding</keyword>
<dbReference type="InterPro" id="IPR003604">
    <property type="entry name" value="Matrin/U1-like-C_Znf_C2H2"/>
</dbReference>
<evidence type="ECO:0000256" key="3">
    <source>
        <dbReference type="ARBA" id="ARBA00022771"/>
    </source>
</evidence>
<dbReference type="Gene3D" id="2.20.70.10">
    <property type="match status" value="1"/>
</dbReference>
<dbReference type="GO" id="GO:0071011">
    <property type="term" value="C:precatalytic spliceosome"/>
    <property type="evidence" value="ECO:0007669"/>
    <property type="project" value="TreeGrafter"/>
</dbReference>
<dbReference type="InterPro" id="IPR013085">
    <property type="entry name" value="U1-CZ_Znf_C2H2"/>
</dbReference>
<dbReference type="InterPro" id="IPR000690">
    <property type="entry name" value="Matrin/U1-C_Znf_C2H2"/>
</dbReference>
<reference evidence="9" key="1">
    <citation type="journal article" date="2014" name="Insect Biochem. Mol. Biol.">
        <title>An insight into the sialome of the frog biting fly, Corethrella appendiculata.</title>
        <authorList>
            <person name="Ribeiro J.M.C."/>
            <person name="Chagas A.C."/>
            <person name="Pham V.M."/>
            <person name="Lounibos L.P."/>
            <person name="Calvo E."/>
        </authorList>
    </citation>
    <scope>NUCLEOTIDE SEQUENCE</scope>
    <source>
        <tissue evidence="9">Salivary glands</tissue>
    </source>
</reference>
<dbReference type="SMART" id="SM00451">
    <property type="entry name" value="ZnF_U1"/>
    <property type="match status" value="1"/>
</dbReference>
<evidence type="ECO:0000256" key="2">
    <source>
        <dbReference type="ARBA" id="ARBA00022723"/>
    </source>
</evidence>
<dbReference type="Pfam" id="PF00397">
    <property type="entry name" value="WW"/>
    <property type="match status" value="1"/>
</dbReference>
<evidence type="ECO:0000256" key="4">
    <source>
        <dbReference type="ARBA" id="ARBA00022833"/>
    </source>
</evidence>
<keyword evidence="3" id="KW-0863">Zinc-finger</keyword>
<dbReference type="GO" id="GO:0000398">
    <property type="term" value="P:mRNA splicing, via spliceosome"/>
    <property type="evidence" value="ECO:0007669"/>
    <property type="project" value="InterPro"/>
</dbReference>
<comment type="subcellular location">
    <subcellularLocation>
        <location evidence="1">Nucleus</location>
    </subcellularLocation>
</comment>
<proteinExistence type="evidence at transcript level"/>
<organism evidence="9">
    <name type="scientific">Corethrella appendiculata</name>
    <dbReference type="NCBI Taxonomy" id="1370023"/>
    <lineage>
        <taxon>Eukaryota</taxon>
        <taxon>Metazoa</taxon>
        <taxon>Ecdysozoa</taxon>
        <taxon>Arthropoda</taxon>
        <taxon>Hexapoda</taxon>
        <taxon>Insecta</taxon>
        <taxon>Pterygota</taxon>
        <taxon>Neoptera</taxon>
        <taxon>Endopterygota</taxon>
        <taxon>Diptera</taxon>
        <taxon>Nematocera</taxon>
        <taxon>Culicoidea</taxon>
        <taxon>Chaoboridae</taxon>
        <taxon>Corethrella</taxon>
    </lineage>
</organism>
<evidence type="ECO:0000256" key="6">
    <source>
        <dbReference type="SAM" id="MobiDB-lite"/>
    </source>
</evidence>
<dbReference type="PANTHER" id="PTHR13173:SF10">
    <property type="entry name" value="WW DOMAIN-BINDING PROTEIN 4"/>
    <property type="match status" value="1"/>
</dbReference>
<evidence type="ECO:0000313" key="9">
    <source>
        <dbReference type="EMBL" id="JAB59483.1"/>
    </source>
</evidence>
<evidence type="ECO:0000256" key="1">
    <source>
        <dbReference type="ARBA" id="ARBA00004123"/>
    </source>
</evidence>
<sequence>MADYWKSNEKKYCDFCKCWIANNKPSIQFHENGRRHQINVQKRLSEISRQSAKNAKIQQSVDEDMKRMNDGAMKAYLQDISSGTGDLTTRAISEQVKLRGPAVDPLMPIGGWPSNDEDDNYHSKKLKVEVTATAPTEEPVKEASMWCEAKSEDGHTYYWNVKTGESVWEEPKEGYMTLKEYEKLNQTVVQKQEQEEFKNYRYNIDNAEEIAAALKREKLREKYSDRISKLNNKYEKEDDEAGSSKNDEPSFSYSAGKPYGEWQTVVHKQAKQVDLQLPKQQEPLYVAKVTNEPEKIDRKFKEKVIDSIPADVSSSLNEVFVKKRKFSGRNARQRTNDD</sequence>
<evidence type="ECO:0000256" key="5">
    <source>
        <dbReference type="ARBA" id="ARBA00023242"/>
    </source>
</evidence>
<dbReference type="SUPFAM" id="SSF57667">
    <property type="entry name" value="beta-beta-alpha zinc fingers"/>
    <property type="match status" value="1"/>
</dbReference>
<dbReference type="SMART" id="SM00456">
    <property type="entry name" value="WW"/>
    <property type="match status" value="1"/>
</dbReference>
<accession>U5EYC2</accession>
<feature type="region of interest" description="Disordered" evidence="6">
    <location>
        <begin position="234"/>
        <end position="254"/>
    </location>
</feature>
<dbReference type="GO" id="GO:0003723">
    <property type="term" value="F:RNA binding"/>
    <property type="evidence" value="ECO:0007669"/>
    <property type="project" value="TreeGrafter"/>
</dbReference>
<dbReference type="CDD" id="cd00201">
    <property type="entry name" value="WW"/>
    <property type="match status" value="1"/>
</dbReference>
<keyword evidence="5" id="KW-0539">Nucleus</keyword>
<dbReference type="PANTHER" id="PTHR13173">
    <property type="entry name" value="WW DOMAIN BINDING PROTEIN 4"/>
    <property type="match status" value="1"/>
</dbReference>